<evidence type="ECO:0000256" key="6">
    <source>
        <dbReference type="ARBA" id="ARBA00022946"/>
    </source>
</evidence>
<dbReference type="Gene3D" id="3.30.70.330">
    <property type="match status" value="1"/>
</dbReference>
<organism evidence="14 15">
    <name type="scientific">Microdochium bolleyi</name>
    <dbReference type="NCBI Taxonomy" id="196109"/>
    <lineage>
        <taxon>Eukaryota</taxon>
        <taxon>Fungi</taxon>
        <taxon>Dikarya</taxon>
        <taxon>Ascomycota</taxon>
        <taxon>Pezizomycotina</taxon>
        <taxon>Sordariomycetes</taxon>
        <taxon>Xylariomycetidae</taxon>
        <taxon>Xylariales</taxon>
        <taxon>Microdochiaceae</taxon>
        <taxon>Microdochium</taxon>
    </lineage>
</organism>
<feature type="domain" description="RRM" evidence="13">
    <location>
        <begin position="195"/>
        <end position="287"/>
    </location>
</feature>
<evidence type="ECO:0000256" key="12">
    <source>
        <dbReference type="RuleBase" id="RU367108"/>
    </source>
</evidence>
<evidence type="ECO:0000256" key="9">
    <source>
        <dbReference type="ARBA" id="ARBA00023136"/>
    </source>
</evidence>
<accession>A0A136JI84</accession>
<keyword evidence="12" id="KW-0507">mRNA processing</keyword>
<dbReference type="InterPro" id="IPR012677">
    <property type="entry name" value="Nucleotide-bd_a/b_plait_sf"/>
</dbReference>
<protein>
    <recommendedName>
        <fullName evidence="3 12">Mitochondrial escape protein 2</fullName>
    </recommendedName>
</protein>
<keyword evidence="5 12" id="KW-0999">Mitochondrion inner membrane</keyword>
<dbReference type="InterPro" id="IPR000504">
    <property type="entry name" value="RRM_dom"/>
</dbReference>
<dbReference type="FunCoup" id="A0A136JI84">
    <property type="interactions" value="112"/>
</dbReference>
<dbReference type="Pfam" id="PF10443">
    <property type="entry name" value="RNA12"/>
    <property type="match status" value="1"/>
</dbReference>
<evidence type="ECO:0000256" key="10">
    <source>
        <dbReference type="ARBA" id="ARBA00025276"/>
    </source>
</evidence>
<keyword evidence="15" id="KW-1185">Reference proteome</keyword>
<dbReference type="GO" id="GO:0006397">
    <property type="term" value="P:mRNA processing"/>
    <property type="evidence" value="ECO:0007669"/>
    <property type="project" value="UniProtKB-UniRule"/>
</dbReference>
<dbReference type="Pfam" id="PF00076">
    <property type="entry name" value="RRM_1"/>
    <property type="match status" value="1"/>
</dbReference>
<dbReference type="PROSITE" id="PS50102">
    <property type="entry name" value="RRM"/>
    <property type="match status" value="1"/>
</dbReference>
<evidence type="ECO:0000256" key="2">
    <source>
        <dbReference type="ARBA" id="ARBA00010320"/>
    </source>
</evidence>
<name>A0A136JI84_9PEZI</name>
<evidence type="ECO:0000256" key="1">
    <source>
        <dbReference type="ARBA" id="ARBA00004434"/>
    </source>
</evidence>
<dbReference type="InterPro" id="IPR035979">
    <property type="entry name" value="RBD_domain_sf"/>
</dbReference>
<dbReference type="SUPFAM" id="SSF54928">
    <property type="entry name" value="RNA-binding domain, RBD"/>
    <property type="match status" value="1"/>
</dbReference>
<dbReference type="PANTHER" id="PTHR32198">
    <property type="entry name" value="MITOCHONDRIAL ESCAPE PROTEIN 2"/>
    <property type="match status" value="1"/>
</dbReference>
<comment type="similarity">
    <text evidence="2 12">Belongs to the YME2 family.</text>
</comment>
<evidence type="ECO:0000256" key="11">
    <source>
        <dbReference type="PROSITE-ProRule" id="PRU00176"/>
    </source>
</evidence>
<keyword evidence="7" id="KW-1133">Transmembrane helix</keyword>
<dbReference type="InterPro" id="IPR018850">
    <property type="entry name" value="Mt_escape_2_C"/>
</dbReference>
<dbReference type="GO" id="GO:0003723">
    <property type="term" value="F:RNA binding"/>
    <property type="evidence" value="ECO:0007669"/>
    <property type="project" value="UniProtKB-UniRule"/>
</dbReference>
<keyword evidence="8 12" id="KW-0496">Mitochondrion</keyword>
<evidence type="ECO:0000256" key="8">
    <source>
        <dbReference type="ARBA" id="ARBA00023128"/>
    </source>
</evidence>
<dbReference type="Proteomes" id="UP000070501">
    <property type="component" value="Unassembled WGS sequence"/>
</dbReference>
<evidence type="ECO:0000313" key="14">
    <source>
        <dbReference type="EMBL" id="KXJ96859.1"/>
    </source>
</evidence>
<dbReference type="OrthoDB" id="10267654at2759"/>
<sequence length="855" mass="96372">MLSTTQLRLVGFRRPASLARLAHRAPASLLVRPRSASWTQRAWESTTTTDQDKDGHIDKAPNESILWFDNVFPLRPAGLLRIPWLMNPESDLTELLRRFENSSLGIMDPMNLVKRAIPNDSPMKVTEIVPRLKDGGVFVKFQHPANVPAQDIEGQVAKLLTEKRIKPFFSPLRSVHAGLVRGVPWLEDLHRFPRGRLRVDFVPPNPGEEAVELSQEDLYSMFRRYGKIAEITSQPWDSKVLPKFAYVDFALVRDAIMARNCLHGYVVPETKGGGKTGTKLRMSYEERAKQHRIWDWMSNHPRIVIPVLVALLTGLTVVIFDPIRSFFVKSHVTRRFRLSNSKVYRWFRKQTTDLFTFHRDRSEQAGLEAIWTHRQDLIEQIRKWLMETAETFIVVQGPRGSGKKELVLEQALKDRDNILVIDCKPIVEARGESATIKQLGSAVGYRPIFSWANSMSSMIDLAVQGTTGVKAGFSETLESQLQKILHTTAGALTEISLSKRHKTDSDAALPDDAYLEAHPEKRPVVVIENFLHKGDGNTIVYDKISEWASAMVQSNVAHVIFLANDSSYTKPLTKALPDRVFRTAALGDLTPEVAKRFILSHVEQTKEEKKAEKEAEEDGDEEKLKLAYVRPNLKNLDEALDVLGGRLTDLEFLARRLKSGQTPRQAVNEITDQAASEILKMFLLPGRINTDAEHTWSVEQVWYLVKALAKKESLRYNEILLSDTFKSSVSAPNGESALEGLSSVELISIRHRMGRPESIVVGKPVYQAAFERLVGDPVLSAKLDFTILAELLKVEAKNIEKVEAELTTLATLPKQPAAVAPRVTYLLTKLEASQKKIEGYEKEQGVLKQVLSKEN</sequence>
<dbReference type="InterPro" id="IPR039627">
    <property type="entry name" value="Yme2_C"/>
</dbReference>
<evidence type="ECO:0000256" key="7">
    <source>
        <dbReference type="ARBA" id="ARBA00022989"/>
    </source>
</evidence>
<proteinExistence type="inferred from homology"/>
<evidence type="ECO:0000256" key="3">
    <source>
        <dbReference type="ARBA" id="ARBA00020222"/>
    </source>
</evidence>
<comment type="function">
    <text evidence="10 12">Plays a role in maintaining the mitochondrial genome and in controlling the mtDNA escape. Involved in the regulation of mtDNA nucleotide structure and number. May have a dispensable role in early maturation of pre-rRNA.</text>
</comment>
<evidence type="ECO:0000259" key="13">
    <source>
        <dbReference type="PROSITE" id="PS50102"/>
    </source>
</evidence>
<keyword evidence="9" id="KW-0472">Membrane</keyword>
<gene>
    <name evidence="14" type="ORF">Micbo1qcDRAFT_142603</name>
</gene>
<dbReference type="EMBL" id="KQ964245">
    <property type="protein sequence ID" value="KXJ96859.1"/>
    <property type="molecule type" value="Genomic_DNA"/>
</dbReference>
<reference evidence="15" key="1">
    <citation type="submission" date="2016-02" db="EMBL/GenBank/DDBJ databases">
        <title>Draft genome sequence of Microdochium bolleyi, a fungal endophyte of beachgrass.</title>
        <authorList>
            <consortium name="DOE Joint Genome Institute"/>
            <person name="David A.S."/>
            <person name="May G."/>
            <person name="Haridas S."/>
            <person name="Lim J."/>
            <person name="Wang M."/>
            <person name="Labutti K."/>
            <person name="Lipzen A."/>
            <person name="Barry K."/>
            <person name="Grigoriev I.V."/>
        </authorList>
    </citation>
    <scope>NUCLEOTIDE SEQUENCE [LARGE SCALE GENOMIC DNA]</scope>
    <source>
        <strain evidence="15">J235TASD1</strain>
    </source>
</reference>
<keyword evidence="4" id="KW-0812">Transmembrane</keyword>
<dbReference type="SUPFAM" id="SSF52540">
    <property type="entry name" value="P-loop containing nucleoside triphosphate hydrolases"/>
    <property type="match status" value="1"/>
</dbReference>
<dbReference type="InParanoid" id="A0A136JI84"/>
<dbReference type="PANTHER" id="PTHR32198:SF2">
    <property type="entry name" value="MITOCHONDRIAL ESCAPE PROTEIN 2"/>
    <property type="match status" value="1"/>
</dbReference>
<keyword evidence="11 12" id="KW-0694">RNA-binding</keyword>
<dbReference type="InterPro" id="IPR027417">
    <property type="entry name" value="P-loop_NTPase"/>
</dbReference>
<evidence type="ECO:0000256" key="4">
    <source>
        <dbReference type="ARBA" id="ARBA00022692"/>
    </source>
</evidence>
<dbReference type="STRING" id="196109.A0A136JI84"/>
<dbReference type="GO" id="GO:0005743">
    <property type="term" value="C:mitochondrial inner membrane"/>
    <property type="evidence" value="ECO:0007669"/>
    <property type="project" value="UniProtKB-SubCell"/>
</dbReference>
<comment type="subcellular location">
    <subcellularLocation>
        <location evidence="1 12">Mitochondrion inner membrane</location>
        <topology evidence="1 12">Single-pass membrane protein</topology>
    </subcellularLocation>
</comment>
<keyword evidence="6" id="KW-0809">Transit peptide</keyword>
<evidence type="ECO:0000256" key="5">
    <source>
        <dbReference type="ARBA" id="ARBA00022792"/>
    </source>
</evidence>
<evidence type="ECO:0000313" key="15">
    <source>
        <dbReference type="Proteomes" id="UP000070501"/>
    </source>
</evidence>
<dbReference type="AlphaFoldDB" id="A0A136JI84"/>